<keyword evidence="5" id="KW-1185">Reference proteome</keyword>
<dbReference type="Proteomes" id="UP000730482">
    <property type="component" value="Unassembled WGS sequence"/>
</dbReference>
<reference evidence="4 5" key="1">
    <citation type="submission" date="2020-02" db="EMBL/GenBank/DDBJ databases">
        <title>Acidophilic actinobacteria isolated from forest soil.</title>
        <authorList>
            <person name="Golinska P."/>
        </authorList>
    </citation>
    <scope>NUCLEOTIDE SEQUENCE [LARGE SCALE GENOMIC DNA]</scope>
    <source>
        <strain evidence="4 5">NL8</strain>
    </source>
</reference>
<organism evidence="4 5">
    <name type="scientific">Catenulispora pinistramenti</name>
    <dbReference type="NCBI Taxonomy" id="2705254"/>
    <lineage>
        <taxon>Bacteria</taxon>
        <taxon>Bacillati</taxon>
        <taxon>Actinomycetota</taxon>
        <taxon>Actinomycetes</taxon>
        <taxon>Catenulisporales</taxon>
        <taxon>Catenulisporaceae</taxon>
        <taxon>Catenulispora</taxon>
    </lineage>
</organism>
<dbReference type="Pfam" id="PF00550">
    <property type="entry name" value="PP-binding"/>
    <property type="match status" value="1"/>
</dbReference>
<evidence type="ECO:0000313" key="4">
    <source>
        <dbReference type="EMBL" id="MBS2550573.1"/>
    </source>
</evidence>
<dbReference type="SUPFAM" id="SSF47336">
    <property type="entry name" value="ACP-like"/>
    <property type="match status" value="1"/>
</dbReference>
<evidence type="ECO:0000313" key="5">
    <source>
        <dbReference type="Proteomes" id="UP000730482"/>
    </source>
</evidence>
<evidence type="ECO:0000256" key="2">
    <source>
        <dbReference type="ARBA" id="ARBA00022553"/>
    </source>
</evidence>
<dbReference type="PROSITE" id="PS00012">
    <property type="entry name" value="PHOSPHOPANTETHEINE"/>
    <property type="match status" value="1"/>
</dbReference>
<evidence type="ECO:0000256" key="1">
    <source>
        <dbReference type="ARBA" id="ARBA00022450"/>
    </source>
</evidence>
<protein>
    <recommendedName>
        <fullName evidence="3">Carrier domain-containing protein</fullName>
    </recommendedName>
</protein>
<accession>A0ABS5KWY5</accession>
<dbReference type="RefSeq" id="WP_212013633.1">
    <property type="nucleotide sequence ID" value="NZ_JAAFYZ010000107.1"/>
</dbReference>
<name>A0ABS5KWY5_9ACTN</name>
<proteinExistence type="predicted"/>
<dbReference type="Gene3D" id="1.10.1200.10">
    <property type="entry name" value="ACP-like"/>
    <property type="match status" value="1"/>
</dbReference>
<feature type="domain" description="Carrier" evidence="3">
    <location>
        <begin position="12"/>
        <end position="68"/>
    </location>
</feature>
<gene>
    <name evidence="4" type="ORF">KGQ19_27245</name>
</gene>
<keyword evidence="1" id="KW-0596">Phosphopantetheine</keyword>
<dbReference type="InterPro" id="IPR006162">
    <property type="entry name" value="Ppantetheine_attach_site"/>
</dbReference>
<dbReference type="InterPro" id="IPR036736">
    <property type="entry name" value="ACP-like_sf"/>
</dbReference>
<dbReference type="EMBL" id="JAAFYZ010000107">
    <property type="protein sequence ID" value="MBS2550573.1"/>
    <property type="molecule type" value="Genomic_DNA"/>
</dbReference>
<keyword evidence="2" id="KW-0597">Phosphoprotein</keyword>
<evidence type="ECO:0000259" key="3">
    <source>
        <dbReference type="Pfam" id="PF00550"/>
    </source>
</evidence>
<dbReference type="InterPro" id="IPR009081">
    <property type="entry name" value="PP-bd_ACP"/>
</dbReference>
<sequence>MSEGYRMAADAFHTLLKTEIDESTDFFAAGGNSLQAAQMLRGLRGSGGSRPRLGEFLLDPTPAGLARQLVGED</sequence>
<comment type="caution">
    <text evidence="4">The sequence shown here is derived from an EMBL/GenBank/DDBJ whole genome shotgun (WGS) entry which is preliminary data.</text>
</comment>